<dbReference type="Pfam" id="PF12844">
    <property type="entry name" value="HTH_19"/>
    <property type="match status" value="1"/>
</dbReference>
<proteinExistence type="predicted"/>
<dbReference type="AlphaFoldDB" id="A0A9D1I5X1"/>
<dbReference type="SUPFAM" id="SSF47413">
    <property type="entry name" value="lambda repressor-like DNA-binding domains"/>
    <property type="match status" value="1"/>
</dbReference>
<evidence type="ECO:0000313" key="3">
    <source>
        <dbReference type="Proteomes" id="UP000824091"/>
    </source>
</evidence>
<protein>
    <submittedName>
        <fullName evidence="2">Helix-turn-helix transcriptional regulator</fullName>
    </submittedName>
</protein>
<dbReference type="Gene3D" id="1.10.260.40">
    <property type="entry name" value="lambda repressor-like DNA-binding domains"/>
    <property type="match status" value="1"/>
</dbReference>
<dbReference type="SMART" id="SM00530">
    <property type="entry name" value="HTH_XRE"/>
    <property type="match status" value="1"/>
</dbReference>
<accession>A0A9D1I5X1</accession>
<dbReference type="InterPro" id="IPR001387">
    <property type="entry name" value="Cro/C1-type_HTH"/>
</dbReference>
<evidence type="ECO:0000313" key="2">
    <source>
        <dbReference type="EMBL" id="HIU28619.1"/>
    </source>
</evidence>
<dbReference type="InterPro" id="IPR010982">
    <property type="entry name" value="Lambda_DNA-bd_dom_sf"/>
</dbReference>
<gene>
    <name evidence="2" type="ORF">IAD16_09635</name>
</gene>
<dbReference type="PROSITE" id="PS50943">
    <property type="entry name" value="HTH_CROC1"/>
    <property type="match status" value="1"/>
</dbReference>
<comment type="caution">
    <text evidence="2">The sequence shown here is derived from an EMBL/GenBank/DDBJ whole genome shotgun (WGS) entry which is preliminary data.</text>
</comment>
<dbReference type="GO" id="GO:0003677">
    <property type="term" value="F:DNA binding"/>
    <property type="evidence" value="ECO:0007669"/>
    <property type="project" value="InterPro"/>
</dbReference>
<dbReference type="CDD" id="cd00093">
    <property type="entry name" value="HTH_XRE"/>
    <property type="match status" value="1"/>
</dbReference>
<dbReference type="EMBL" id="DVMO01000150">
    <property type="protein sequence ID" value="HIU28619.1"/>
    <property type="molecule type" value="Genomic_DNA"/>
</dbReference>
<evidence type="ECO:0000259" key="1">
    <source>
        <dbReference type="PROSITE" id="PS50943"/>
    </source>
</evidence>
<sequence>MTTGQRLRYLRKIKGFTQIKVQMLTGIDQSDYSRLETDSRYPTVGQAISLAFIFDTSLDYIYGLTDDPAPYPRP</sequence>
<reference evidence="2" key="2">
    <citation type="journal article" date="2021" name="PeerJ">
        <title>Extensive microbial diversity within the chicken gut microbiome revealed by metagenomics and culture.</title>
        <authorList>
            <person name="Gilroy R."/>
            <person name="Ravi A."/>
            <person name="Getino M."/>
            <person name="Pursley I."/>
            <person name="Horton D.L."/>
            <person name="Alikhan N.F."/>
            <person name="Baker D."/>
            <person name="Gharbi K."/>
            <person name="Hall N."/>
            <person name="Watson M."/>
            <person name="Adriaenssens E.M."/>
            <person name="Foster-Nyarko E."/>
            <person name="Jarju S."/>
            <person name="Secka A."/>
            <person name="Antonio M."/>
            <person name="Oren A."/>
            <person name="Chaudhuri R.R."/>
            <person name="La Ragione R."/>
            <person name="Hildebrand F."/>
            <person name="Pallen M.J."/>
        </authorList>
    </citation>
    <scope>NUCLEOTIDE SEQUENCE</scope>
    <source>
        <strain evidence="2">11300</strain>
    </source>
</reference>
<organism evidence="2 3">
    <name type="scientific">Candidatus Fimisoma avicola</name>
    <dbReference type="NCBI Taxonomy" id="2840826"/>
    <lineage>
        <taxon>Bacteria</taxon>
        <taxon>Bacillati</taxon>
        <taxon>Bacillota</taxon>
        <taxon>Clostridia</taxon>
        <taxon>Eubacteriales</taxon>
        <taxon>Candidatus Fimisoma</taxon>
    </lineage>
</organism>
<reference evidence="2" key="1">
    <citation type="submission" date="2020-10" db="EMBL/GenBank/DDBJ databases">
        <authorList>
            <person name="Gilroy R."/>
        </authorList>
    </citation>
    <scope>NUCLEOTIDE SEQUENCE</scope>
    <source>
        <strain evidence="2">11300</strain>
    </source>
</reference>
<feature type="domain" description="HTH cro/C1-type" evidence="1">
    <location>
        <begin position="7"/>
        <end position="61"/>
    </location>
</feature>
<dbReference type="Proteomes" id="UP000824091">
    <property type="component" value="Unassembled WGS sequence"/>
</dbReference>
<name>A0A9D1I5X1_9FIRM</name>